<dbReference type="EMBL" id="JMCB01000023">
    <property type="protein sequence ID" value="KFE62229.1"/>
    <property type="molecule type" value="Genomic_DNA"/>
</dbReference>
<dbReference type="AlphaFoldDB" id="A0A085W3G6"/>
<accession>A0A085W3G6</accession>
<keyword evidence="4" id="KW-1185">Reference proteome</keyword>
<evidence type="ECO:0000256" key="1">
    <source>
        <dbReference type="SAM" id="MobiDB-lite"/>
    </source>
</evidence>
<sequence>MRLTAALLTLVASSALAQSTPPAPAKAADAKPAEGKPGENSTLTVRCSDDCSVRVDGKAGLRKASNIWEFKDVPSGQRRIEATGGFLNRPFYNGYAEIPGGMQVTAQVDSNKRLTITDRVPLGEQKVEKAATGGASTLTIRCTKNCTISIDGVRKGANQAQLVSIRDVPPGDHDVEAKFVLGTKQVRSKLTIPADSEVFITATESGLNITNTKALGK</sequence>
<keyword evidence="2" id="KW-0732">Signal</keyword>
<comment type="caution">
    <text evidence="3">The sequence shown here is derived from an EMBL/GenBank/DDBJ whole genome shotgun (WGS) entry which is preliminary data.</text>
</comment>
<feature type="region of interest" description="Disordered" evidence="1">
    <location>
        <begin position="19"/>
        <end position="43"/>
    </location>
</feature>
<dbReference type="RefSeq" id="WP_052420607.1">
    <property type="nucleotide sequence ID" value="NZ_JMCB01000023.1"/>
</dbReference>
<name>A0A085W3G6_9BACT</name>
<dbReference type="Proteomes" id="UP000028725">
    <property type="component" value="Unassembled WGS sequence"/>
</dbReference>
<evidence type="ECO:0000313" key="3">
    <source>
        <dbReference type="EMBL" id="KFE62229.1"/>
    </source>
</evidence>
<feature type="chain" id="PRO_5001799181" description="PEGA domain-containing protein" evidence="2">
    <location>
        <begin position="18"/>
        <end position="217"/>
    </location>
</feature>
<organism evidence="3 4">
    <name type="scientific">Hyalangium minutum</name>
    <dbReference type="NCBI Taxonomy" id="394096"/>
    <lineage>
        <taxon>Bacteria</taxon>
        <taxon>Pseudomonadati</taxon>
        <taxon>Myxococcota</taxon>
        <taxon>Myxococcia</taxon>
        <taxon>Myxococcales</taxon>
        <taxon>Cystobacterineae</taxon>
        <taxon>Archangiaceae</taxon>
        <taxon>Hyalangium</taxon>
    </lineage>
</organism>
<feature type="compositionally biased region" description="Basic and acidic residues" evidence="1">
    <location>
        <begin position="28"/>
        <end position="37"/>
    </location>
</feature>
<feature type="signal peptide" evidence="2">
    <location>
        <begin position="1"/>
        <end position="17"/>
    </location>
</feature>
<reference evidence="3 4" key="1">
    <citation type="submission" date="2014-04" db="EMBL/GenBank/DDBJ databases">
        <title>Genome assembly of Hyalangium minutum DSM 14724.</title>
        <authorList>
            <person name="Sharma G."/>
            <person name="Subramanian S."/>
        </authorList>
    </citation>
    <scope>NUCLEOTIDE SEQUENCE [LARGE SCALE GENOMIC DNA]</scope>
    <source>
        <strain evidence="3 4">DSM 14724</strain>
    </source>
</reference>
<gene>
    <name evidence="3" type="ORF">DB31_4335</name>
</gene>
<evidence type="ECO:0000313" key="4">
    <source>
        <dbReference type="Proteomes" id="UP000028725"/>
    </source>
</evidence>
<dbReference type="OrthoDB" id="5381715at2"/>
<evidence type="ECO:0008006" key="5">
    <source>
        <dbReference type="Google" id="ProtNLM"/>
    </source>
</evidence>
<evidence type="ECO:0000256" key="2">
    <source>
        <dbReference type="SAM" id="SignalP"/>
    </source>
</evidence>
<proteinExistence type="predicted"/>
<protein>
    <recommendedName>
        <fullName evidence="5">PEGA domain-containing protein</fullName>
    </recommendedName>
</protein>